<keyword evidence="4 8" id="KW-0812">Transmembrane</keyword>
<dbReference type="GO" id="GO:0007035">
    <property type="term" value="P:vacuolar acidification"/>
    <property type="evidence" value="ECO:0007669"/>
    <property type="project" value="TreeGrafter"/>
</dbReference>
<dbReference type="AlphaFoldDB" id="A0A537JYQ9"/>
<accession>A0A537JYQ9</accession>
<keyword evidence="6" id="KW-0406">Ion transport</keyword>
<feature type="transmembrane region" description="Helical" evidence="8">
    <location>
        <begin position="529"/>
        <end position="555"/>
    </location>
</feature>
<keyword evidence="7 8" id="KW-0472">Membrane</keyword>
<comment type="caution">
    <text evidence="10">The sequence shown here is derived from an EMBL/GenBank/DDBJ whole genome shotgun (WGS) entry which is preliminary data.</text>
</comment>
<dbReference type="PANTHER" id="PTHR11629">
    <property type="entry name" value="VACUOLAR PROTON ATPASES"/>
    <property type="match status" value="1"/>
</dbReference>
<evidence type="ECO:0000256" key="6">
    <source>
        <dbReference type="ARBA" id="ARBA00023065"/>
    </source>
</evidence>
<feature type="transmembrane region" description="Helical" evidence="8">
    <location>
        <begin position="359"/>
        <end position="389"/>
    </location>
</feature>
<dbReference type="Pfam" id="PF18670">
    <property type="entry name" value="V_ATPase_I_N"/>
    <property type="match status" value="1"/>
</dbReference>
<evidence type="ECO:0000313" key="10">
    <source>
        <dbReference type="EMBL" id="TMI88668.1"/>
    </source>
</evidence>
<dbReference type="InterPro" id="IPR040574">
    <property type="entry name" value="V_ATPase_I_N"/>
</dbReference>
<dbReference type="Gene3D" id="3.30.70.2750">
    <property type="match status" value="1"/>
</dbReference>
<keyword evidence="3" id="KW-0813">Transport</keyword>
<evidence type="ECO:0000256" key="2">
    <source>
        <dbReference type="ARBA" id="ARBA00009904"/>
    </source>
</evidence>
<dbReference type="Gene3D" id="1.20.1460.20">
    <property type="match status" value="1"/>
</dbReference>
<dbReference type="Gene3D" id="3.30.70.2170">
    <property type="match status" value="1"/>
</dbReference>
<protein>
    <recommendedName>
        <fullName evidence="9">V-type ATP synthase subunit I N-terminal domain-containing protein</fullName>
    </recommendedName>
</protein>
<evidence type="ECO:0000256" key="7">
    <source>
        <dbReference type="ARBA" id="ARBA00023136"/>
    </source>
</evidence>
<evidence type="ECO:0000256" key="4">
    <source>
        <dbReference type="ARBA" id="ARBA00022692"/>
    </source>
</evidence>
<evidence type="ECO:0000259" key="9">
    <source>
        <dbReference type="Pfam" id="PF18670"/>
    </source>
</evidence>
<gene>
    <name evidence="10" type="ORF">E6H00_12235</name>
</gene>
<feature type="domain" description="V-type ATP synthase subunit I N-terminal" evidence="9">
    <location>
        <begin position="122"/>
        <end position="214"/>
    </location>
</feature>
<evidence type="ECO:0000256" key="1">
    <source>
        <dbReference type="ARBA" id="ARBA00004141"/>
    </source>
</evidence>
<feature type="transmembrane region" description="Helical" evidence="8">
    <location>
        <begin position="415"/>
        <end position="439"/>
    </location>
</feature>
<feature type="transmembrane region" description="Helical" evidence="8">
    <location>
        <begin position="594"/>
        <end position="618"/>
    </location>
</feature>
<feature type="transmembrane region" description="Helical" evidence="8">
    <location>
        <begin position="567"/>
        <end position="588"/>
    </location>
</feature>
<dbReference type="GO" id="GO:0016471">
    <property type="term" value="C:vacuolar proton-transporting V-type ATPase complex"/>
    <property type="evidence" value="ECO:0007669"/>
    <property type="project" value="TreeGrafter"/>
</dbReference>
<comment type="similarity">
    <text evidence="2">Belongs to the V-ATPase 116 kDa subunit family.</text>
</comment>
<comment type="subcellular location">
    <subcellularLocation>
        <location evidence="1">Membrane</location>
        <topology evidence="1">Multi-pass membrane protein</topology>
    </subcellularLocation>
</comment>
<organism evidence="10 11">
    <name type="scientific">Candidatus Segetimicrobium genomatis</name>
    <dbReference type="NCBI Taxonomy" id="2569760"/>
    <lineage>
        <taxon>Bacteria</taxon>
        <taxon>Bacillati</taxon>
        <taxon>Candidatus Sysuimicrobiota</taxon>
        <taxon>Candidatus Sysuimicrobiia</taxon>
        <taxon>Candidatus Sysuimicrobiales</taxon>
        <taxon>Candidatus Segetimicrobiaceae</taxon>
        <taxon>Candidatus Segetimicrobium</taxon>
    </lineage>
</organism>
<dbReference type="GO" id="GO:0051117">
    <property type="term" value="F:ATPase binding"/>
    <property type="evidence" value="ECO:0007669"/>
    <property type="project" value="TreeGrafter"/>
</dbReference>
<name>A0A537JYQ9_9BACT</name>
<evidence type="ECO:0000256" key="5">
    <source>
        <dbReference type="ARBA" id="ARBA00022989"/>
    </source>
</evidence>
<feature type="transmembrane region" description="Helical" evidence="8">
    <location>
        <begin position="459"/>
        <end position="486"/>
    </location>
</feature>
<dbReference type="GO" id="GO:0046961">
    <property type="term" value="F:proton-transporting ATPase activity, rotational mechanism"/>
    <property type="evidence" value="ECO:0007669"/>
    <property type="project" value="InterPro"/>
</dbReference>
<reference evidence="10 11" key="1">
    <citation type="journal article" date="2019" name="Nat. Microbiol.">
        <title>Mediterranean grassland soil C-N compound turnover is dependent on rainfall and depth, and is mediated by genomically divergent microorganisms.</title>
        <authorList>
            <person name="Diamond S."/>
            <person name="Andeer P.F."/>
            <person name="Li Z."/>
            <person name="Crits-Christoph A."/>
            <person name="Burstein D."/>
            <person name="Anantharaman K."/>
            <person name="Lane K.R."/>
            <person name="Thomas B.C."/>
            <person name="Pan C."/>
            <person name="Northen T.R."/>
            <person name="Banfield J.F."/>
        </authorList>
    </citation>
    <scope>NUCLEOTIDE SEQUENCE [LARGE SCALE GENOMIC DNA]</scope>
    <source>
        <strain evidence="10">NP_3</strain>
    </source>
</reference>
<dbReference type="GO" id="GO:0033179">
    <property type="term" value="C:proton-transporting V-type ATPase, V0 domain"/>
    <property type="evidence" value="ECO:0007669"/>
    <property type="project" value="InterPro"/>
</dbReference>
<dbReference type="EMBL" id="VBAK01000137">
    <property type="protein sequence ID" value="TMI88668.1"/>
    <property type="molecule type" value="Genomic_DNA"/>
</dbReference>
<sequence length="655" mass="72259">MIVPMSRITVLGPRRLQRGVVDAVQRLGVLHIDHVRPADEAIGPRELSPEDQAARAALDGVRTQAEGILALLPVIETPPPSTEPFSTQPPEALRARLAPVEAETQSLTRRLLEAEEEQELLRAYGRAIEVLAPLLALLETSRRVEAVGFVMDAKPPDAVDTLRAELEKAIGGRLELVSRPVDDSRIGAVVAFARQDAEAVRGILTRAGVTELRLPASVRGQPLGQAVPQLQARARALPGEIESLRRQLMELSRRHRAEIGAIATVARDAAHRYELMAQLPQSRYAFLVYGWAPTRRVFAVRDGLFRRFGREVMVFDEPAPVHHAEHVPVLLDNPGWLKPFELFLGIFDPPRYGTFDPTIFFAIGMPLWVGIIIGDVGYGLFLLGITLWLRAKAAAGRPWRAVIGGIDFGFTMRPAVLWSVVALLTWMTVWTFLFGIVFGEFFGNLPERFFPGFHPWFDRLALVTIYLYISIGFGLAQVYLGLILEMVKAVRHQERRELLEAVALLSGGTSIFLWLATQVHVLSPAFFKPVMLGGALVFLLALLASATLGSLMWVMESISTFGAIISYARIFAVGMASLALAIVANTLGGGYSGAFSQVVLGIFVGAVAHILFFGLSILSHILQPARLHWVEFFSKFKYYQDTGHQYRPFQRTGGG</sequence>
<evidence type="ECO:0000256" key="3">
    <source>
        <dbReference type="ARBA" id="ARBA00022448"/>
    </source>
</evidence>
<evidence type="ECO:0000256" key="8">
    <source>
        <dbReference type="SAM" id="Phobius"/>
    </source>
</evidence>
<dbReference type="Proteomes" id="UP000318509">
    <property type="component" value="Unassembled WGS sequence"/>
</dbReference>
<evidence type="ECO:0000313" key="11">
    <source>
        <dbReference type="Proteomes" id="UP000318509"/>
    </source>
</evidence>
<keyword evidence="5 8" id="KW-1133">Transmembrane helix</keyword>
<feature type="transmembrane region" description="Helical" evidence="8">
    <location>
        <begin position="498"/>
        <end position="517"/>
    </location>
</feature>
<dbReference type="InterPro" id="IPR002490">
    <property type="entry name" value="V-ATPase_116kDa_su"/>
</dbReference>
<proteinExistence type="inferred from homology"/>
<dbReference type="PANTHER" id="PTHR11629:SF63">
    <property type="entry name" value="V-TYPE PROTON ATPASE SUBUNIT A"/>
    <property type="match status" value="1"/>
</dbReference>